<dbReference type="Proteomes" id="UP001320706">
    <property type="component" value="Unassembled WGS sequence"/>
</dbReference>
<evidence type="ECO:0000313" key="2">
    <source>
        <dbReference type="Proteomes" id="UP001320706"/>
    </source>
</evidence>
<accession>A0ACC3SMD2</accession>
<comment type="caution">
    <text evidence="1">The sequence shown here is derived from an EMBL/GenBank/DDBJ whole genome shotgun (WGS) entry which is preliminary data.</text>
</comment>
<sequence>MSTLSEQLTPLEKDDVVASHVDIAPKLDPHGFPLRPQPSDDPKDPLNWNRWLKLTVLFQVSFLAFLGPFTQAVINSAYVPLAKSMHITVVQASYQTTVPIVFAGVSPLIWSPIANVYGRRPIFVLVTAIGIVAQCASGAAKTWGGILAARAFVGVGTSAGMGIGAAVVSDMYFMHERGKYMGVYTAVQVFVTNGAHVAALAGGPIAKYIGWRWCYWIPAIIFGINWLVLLFCLPETLYHRDNARGISHQKNDSWLQLFTFNRAQVKRNVQLWDFTHTFHMLRYPSVLLPAFYYSIAFGLGSVLFAVTGSAAFGGIYHFDTVGVGLCIGLSTFIGTLIGEMAAGPVSDRLLYLYTKQHGGVPKPEARLQATWPGFVLLPAGVIIEGVCFQYKTHYMGPVMGIGIAAFGLQMLTTNIYAYMTDIPFAEATTYGVAWSVMAIINAVLYLGIIALMWKGREWRERLGTPNFDRDLGAINDARCPEDKYKLRGQVKNMYKINARESSLMKDPPPF</sequence>
<proteinExistence type="predicted"/>
<dbReference type="EMBL" id="JAMKPW020000004">
    <property type="protein sequence ID" value="KAK8219312.1"/>
    <property type="molecule type" value="Genomic_DNA"/>
</dbReference>
<organism evidence="1 2">
    <name type="scientific">Zalaria obscura</name>
    <dbReference type="NCBI Taxonomy" id="2024903"/>
    <lineage>
        <taxon>Eukaryota</taxon>
        <taxon>Fungi</taxon>
        <taxon>Dikarya</taxon>
        <taxon>Ascomycota</taxon>
        <taxon>Pezizomycotina</taxon>
        <taxon>Dothideomycetes</taxon>
        <taxon>Dothideomycetidae</taxon>
        <taxon>Dothideales</taxon>
        <taxon>Zalariaceae</taxon>
        <taxon>Zalaria</taxon>
    </lineage>
</organism>
<protein>
    <submittedName>
        <fullName evidence="1">Uncharacterized protein</fullName>
    </submittedName>
</protein>
<gene>
    <name evidence="1" type="ORF">M8818_001046</name>
</gene>
<name>A0ACC3SMD2_9PEZI</name>
<evidence type="ECO:0000313" key="1">
    <source>
        <dbReference type="EMBL" id="KAK8219312.1"/>
    </source>
</evidence>
<reference evidence="1" key="1">
    <citation type="submission" date="2024-02" db="EMBL/GenBank/DDBJ databases">
        <title>Metagenome Assembled Genome of Zalaria obscura JY119.</title>
        <authorList>
            <person name="Vighnesh L."/>
            <person name="Jagadeeshwari U."/>
            <person name="Venkata Ramana C."/>
            <person name="Sasikala C."/>
        </authorList>
    </citation>
    <scope>NUCLEOTIDE SEQUENCE</scope>
    <source>
        <strain evidence="1">JY119</strain>
    </source>
</reference>
<keyword evidence="2" id="KW-1185">Reference proteome</keyword>